<evidence type="ECO:0000313" key="3">
    <source>
        <dbReference type="Proteomes" id="UP000824469"/>
    </source>
</evidence>
<comment type="caution">
    <text evidence="2">The sequence shown here is derived from an EMBL/GenBank/DDBJ whole genome shotgun (WGS) entry which is preliminary data.</text>
</comment>
<dbReference type="EMBL" id="JAHRHJ020000004">
    <property type="protein sequence ID" value="KAH9318123.1"/>
    <property type="molecule type" value="Genomic_DNA"/>
</dbReference>
<gene>
    <name evidence="2" type="ORF">KI387_019892</name>
</gene>
<accession>A0AA38LB28</accession>
<feature type="compositionally biased region" description="Acidic residues" evidence="1">
    <location>
        <begin position="30"/>
        <end position="39"/>
    </location>
</feature>
<evidence type="ECO:0000256" key="1">
    <source>
        <dbReference type="SAM" id="MobiDB-lite"/>
    </source>
</evidence>
<proteinExistence type="predicted"/>
<feature type="region of interest" description="Disordered" evidence="1">
    <location>
        <begin position="19"/>
        <end position="57"/>
    </location>
</feature>
<evidence type="ECO:0000313" key="2">
    <source>
        <dbReference type="EMBL" id="KAH9318123.1"/>
    </source>
</evidence>
<keyword evidence="3" id="KW-1185">Reference proteome</keyword>
<feature type="non-terminal residue" evidence="2">
    <location>
        <position position="1"/>
    </location>
</feature>
<reference evidence="2 3" key="1">
    <citation type="journal article" date="2021" name="Nat. Plants">
        <title>The Taxus genome provides insights into paclitaxel biosynthesis.</title>
        <authorList>
            <person name="Xiong X."/>
            <person name="Gou J."/>
            <person name="Liao Q."/>
            <person name="Li Y."/>
            <person name="Zhou Q."/>
            <person name="Bi G."/>
            <person name="Li C."/>
            <person name="Du R."/>
            <person name="Wang X."/>
            <person name="Sun T."/>
            <person name="Guo L."/>
            <person name="Liang H."/>
            <person name="Lu P."/>
            <person name="Wu Y."/>
            <person name="Zhang Z."/>
            <person name="Ro D.K."/>
            <person name="Shang Y."/>
            <person name="Huang S."/>
            <person name="Yan J."/>
        </authorList>
    </citation>
    <scope>NUCLEOTIDE SEQUENCE [LARGE SCALE GENOMIC DNA]</scope>
    <source>
        <strain evidence="2">Ta-2019</strain>
    </source>
</reference>
<sequence length="57" mass="6271">GSNQVTKTMDYLGPLAHALSGYDSDKVSELEEEEGEGYSDESSSKEESDEPREAEEE</sequence>
<dbReference type="AlphaFoldDB" id="A0AA38LB28"/>
<organism evidence="2 3">
    <name type="scientific">Taxus chinensis</name>
    <name type="common">Chinese yew</name>
    <name type="synonym">Taxus wallichiana var. chinensis</name>
    <dbReference type="NCBI Taxonomy" id="29808"/>
    <lineage>
        <taxon>Eukaryota</taxon>
        <taxon>Viridiplantae</taxon>
        <taxon>Streptophyta</taxon>
        <taxon>Embryophyta</taxon>
        <taxon>Tracheophyta</taxon>
        <taxon>Spermatophyta</taxon>
        <taxon>Pinopsida</taxon>
        <taxon>Pinidae</taxon>
        <taxon>Conifers II</taxon>
        <taxon>Cupressales</taxon>
        <taxon>Taxaceae</taxon>
        <taxon>Taxus</taxon>
    </lineage>
</organism>
<dbReference type="Proteomes" id="UP000824469">
    <property type="component" value="Unassembled WGS sequence"/>
</dbReference>
<feature type="non-terminal residue" evidence="2">
    <location>
        <position position="57"/>
    </location>
</feature>
<feature type="compositionally biased region" description="Acidic residues" evidence="1">
    <location>
        <begin position="47"/>
        <end position="57"/>
    </location>
</feature>
<protein>
    <submittedName>
        <fullName evidence="2">Uncharacterized protein</fullName>
    </submittedName>
</protein>
<name>A0AA38LB28_TAXCH</name>